<evidence type="ECO:0000256" key="2">
    <source>
        <dbReference type="ARBA" id="ARBA00022670"/>
    </source>
</evidence>
<keyword evidence="2 10" id="KW-0645">Protease</keyword>
<evidence type="ECO:0000256" key="3">
    <source>
        <dbReference type="ARBA" id="ARBA00022729"/>
    </source>
</evidence>
<dbReference type="GO" id="GO:0004252">
    <property type="term" value="F:serine-type endopeptidase activity"/>
    <property type="evidence" value="ECO:0007669"/>
    <property type="project" value="InterPro"/>
</dbReference>
<dbReference type="PRINTS" id="PR00722">
    <property type="entry name" value="CHYMOTRYPSIN"/>
</dbReference>
<keyword evidence="3 12" id="KW-0732">Signal</keyword>
<dbReference type="CDD" id="cd00190">
    <property type="entry name" value="Tryp_SPc"/>
    <property type="match status" value="1"/>
</dbReference>
<dbReference type="InterPro" id="IPR018114">
    <property type="entry name" value="TRYPSIN_HIS"/>
</dbReference>
<keyword evidence="6" id="KW-1015">Disulfide bond</keyword>
<feature type="domain" description="Peptidase S1" evidence="13">
    <location>
        <begin position="190"/>
        <end position="424"/>
    </location>
</feature>
<evidence type="ECO:0000256" key="4">
    <source>
        <dbReference type="ARBA" id="ARBA00022801"/>
    </source>
</evidence>
<dbReference type="PANTHER" id="PTHR24252:SF10">
    <property type="entry name" value="SERINE PROTEASE 56"/>
    <property type="match status" value="1"/>
</dbReference>
<dbReference type="PROSITE" id="PS50240">
    <property type="entry name" value="TRYPSIN_DOM"/>
    <property type="match status" value="1"/>
</dbReference>
<feature type="signal peptide" evidence="12">
    <location>
        <begin position="1"/>
        <end position="15"/>
    </location>
</feature>
<dbReference type="SMART" id="SM00020">
    <property type="entry name" value="Tryp_SPc"/>
    <property type="match status" value="1"/>
</dbReference>
<dbReference type="EMBL" id="OX395130">
    <property type="protein sequence ID" value="CAI5776066.1"/>
    <property type="molecule type" value="Genomic_DNA"/>
</dbReference>
<keyword evidence="5 10" id="KW-0720">Serine protease</keyword>
<evidence type="ECO:0000313" key="14">
    <source>
        <dbReference type="EMBL" id="CAI5776066.1"/>
    </source>
</evidence>
<feature type="region of interest" description="Disordered" evidence="11">
    <location>
        <begin position="615"/>
        <end position="635"/>
    </location>
</feature>
<dbReference type="Proteomes" id="UP001178461">
    <property type="component" value="Chromosome 5"/>
</dbReference>
<dbReference type="InterPro" id="IPR001254">
    <property type="entry name" value="Trypsin_dom"/>
</dbReference>
<name>A0AA35P590_9SAUR</name>
<dbReference type="GO" id="GO:0043010">
    <property type="term" value="P:camera-type eye development"/>
    <property type="evidence" value="ECO:0007669"/>
    <property type="project" value="UniProtKB-ARBA"/>
</dbReference>
<dbReference type="GO" id="GO:0006508">
    <property type="term" value="P:proteolysis"/>
    <property type="evidence" value="ECO:0007669"/>
    <property type="project" value="UniProtKB-KW"/>
</dbReference>
<dbReference type="PROSITE" id="PS00134">
    <property type="entry name" value="TRYPSIN_HIS"/>
    <property type="match status" value="1"/>
</dbReference>
<evidence type="ECO:0000256" key="11">
    <source>
        <dbReference type="SAM" id="MobiDB-lite"/>
    </source>
</evidence>
<evidence type="ECO:0000256" key="5">
    <source>
        <dbReference type="ARBA" id="ARBA00022825"/>
    </source>
</evidence>
<dbReference type="SUPFAM" id="SSF50494">
    <property type="entry name" value="Trypsin-like serine proteases"/>
    <property type="match status" value="1"/>
</dbReference>
<dbReference type="GO" id="GO:0005576">
    <property type="term" value="C:extracellular region"/>
    <property type="evidence" value="ECO:0007669"/>
    <property type="project" value="UniProtKB-ARBA"/>
</dbReference>
<evidence type="ECO:0000256" key="12">
    <source>
        <dbReference type="SAM" id="SignalP"/>
    </source>
</evidence>
<evidence type="ECO:0000256" key="8">
    <source>
        <dbReference type="ARBA" id="ARBA00060315"/>
    </source>
</evidence>
<evidence type="ECO:0000256" key="10">
    <source>
        <dbReference type="RuleBase" id="RU363034"/>
    </source>
</evidence>
<evidence type="ECO:0000313" key="15">
    <source>
        <dbReference type="Proteomes" id="UP001178461"/>
    </source>
</evidence>
<dbReference type="Gene3D" id="2.40.10.10">
    <property type="entry name" value="Trypsin-like serine proteases"/>
    <property type="match status" value="1"/>
</dbReference>
<gene>
    <name evidence="14" type="ORF">PODLI_1B023112</name>
</gene>
<evidence type="ECO:0000256" key="1">
    <source>
        <dbReference type="ARBA" id="ARBA00009228"/>
    </source>
</evidence>
<dbReference type="FunFam" id="2.40.10.10:FF:000081">
    <property type="entry name" value="Serine protease 56"/>
    <property type="match status" value="1"/>
</dbReference>
<accession>A0AA35P590</accession>
<dbReference type="AlphaFoldDB" id="A0AA35P590"/>
<evidence type="ECO:0000259" key="13">
    <source>
        <dbReference type="PROSITE" id="PS50240"/>
    </source>
</evidence>
<keyword evidence="4 10" id="KW-0378">Hydrolase</keyword>
<feature type="chain" id="PRO_5041361966" description="Serine protease 56" evidence="12">
    <location>
        <begin position="16"/>
        <end position="688"/>
    </location>
</feature>
<comment type="similarity">
    <text evidence="1">Belongs to the peptidase S1 family. Snake venom subfamily.</text>
</comment>
<reference evidence="14" key="1">
    <citation type="submission" date="2022-12" db="EMBL/GenBank/DDBJ databases">
        <authorList>
            <person name="Alioto T."/>
            <person name="Alioto T."/>
            <person name="Gomez Garrido J."/>
        </authorList>
    </citation>
    <scope>NUCLEOTIDE SEQUENCE</scope>
</reference>
<sequence>MGPLVLLLLVDRALAAPLGKELCPMPPGALRALSNRGTLVLEAAMKSALLSLEGALLEHARRLQECEECVLCLFGNCGNRTRECVPSELPLGSLPSCEAVLQAQAIPEQPAQNWALSKACAPYRRLCSGQEMSPDSCIRLMVSHCQLRLQECRLESDMDYLNTVADQSDPGLCGHRGVPAPNATMAKAKIVGGSKAWPGAWPWLVSVRLNGELMCGGVLVGDAWVLTAAHCFTGSRNELAWSVVLGDYDLTKPDEGERVVPVSRILSHPKFNPKTFHNDVALLELSNPVTPSAWVTPVCLPEQPMELATGMPCYIIGWGSLYEDGPGADVVMEAQVPILAQDICRGALGRQLFTSAMFCAGFLSGGVDSCQGDSGGPLTCWDPLSERYVLYGITSWGDGCGERGKPGVYTRVAAFTDWVHQQMEKSPSSREPTCFELLALAQMPPDRQRMELGHLCAFYTQPCSPSASPAACAHAADEKCKAKRQQCELRSYAQTLLEFLRRAEEFFRTQIDFSFFTHSLPQFMEQVYHHLFPPRARQDSRGCRARGGRCHRRWAREPAAGCQENAKTRSSDFAQEASSVHPPLLCLLVPGHGAQFGRLGAGAECPGRGLENHSRRGGAAVPAAGRWGGEGAAGTRVDLPSAAAKRTGPSGCFPRSWDRGGRHHCSHHHSPRSCLECSCCRLQLPGRQ</sequence>
<evidence type="ECO:0000256" key="9">
    <source>
        <dbReference type="ARBA" id="ARBA00073729"/>
    </source>
</evidence>
<dbReference type="GO" id="GO:0035821">
    <property type="term" value="P:modulation of process of another organism"/>
    <property type="evidence" value="ECO:0007669"/>
    <property type="project" value="UniProtKB-ARBA"/>
</dbReference>
<dbReference type="PROSITE" id="PS00135">
    <property type="entry name" value="TRYPSIN_SER"/>
    <property type="match status" value="1"/>
</dbReference>
<dbReference type="InterPro" id="IPR033116">
    <property type="entry name" value="TRYPSIN_SER"/>
</dbReference>
<keyword evidence="15" id="KW-1185">Reference proteome</keyword>
<comment type="function">
    <text evidence="8">Serine protease required during eye development.</text>
</comment>
<dbReference type="InterPro" id="IPR001314">
    <property type="entry name" value="Peptidase_S1A"/>
</dbReference>
<keyword evidence="7" id="KW-0325">Glycoprotein</keyword>
<dbReference type="InterPro" id="IPR009003">
    <property type="entry name" value="Peptidase_S1_PA"/>
</dbReference>
<evidence type="ECO:0000256" key="7">
    <source>
        <dbReference type="ARBA" id="ARBA00023180"/>
    </source>
</evidence>
<dbReference type="Pfam" id="PF00089">
    <property type="entry name" value="Trypsin"/>
    <property type="match status" value="1"/>
</dbReference>
<dbReference type="InterPro" id="IPR043504">
    <property type="entry name" value="Peptidase_S1_PA_chymotrypsin"/>
</dbReference>
<evidence type="ECO:0000256" key="6">
    <source>
        <dbReference type="ARBA" id="ARBA00023157"/>
    </source>
</evidence>
<protein>
    <recommendedName>
        <fullName evidence="9">Serine protease 56</fullName>
    </recommendedName>
</protein>
<organism evidence="14 15">
    <name type="scientific">Podarcis lilfordi</name>
    <name type="common">Lilford's wall lizard</name>
    <dbReference type="NCBI Taxonomy" id="74358"/>
    <lineage>
        <taxon>Eukaryota</taxon>
        <taxon>Metazoa</taxon>
        <taxon>Chordata</taxon>
        <taxon>Craniata</taxon>
        <taxon>Vertebrata</taxon>
        <taxon>Euteleostomi</taxon>
        <taxon>Lepidosauria</taxon>
        <taxon>Squamata</taxon>
        <taxon>Bifurcata</taxon>
        <taxon>Unidentata</taxon>
        <taxon>Episquamata</taxon>
        <taxon>Laterata</taxon>
        <taxon>Lacertibaenia</taxon>
        <taxon>Lacertidae</taxon>
        <taxon>Podarcis</taxon>
    </lineage>
</organism>
<proteinExistence type="inferred from homology"/>
<dbReference type="PANTHER" id="PTHR24252">
    <property type="entry name" value="ACROSIN-RELATED"/>
    <property type="match status" value="1"/>
</dbReference>